<dbReference type="SMART" id="SM00248">
    <property type="entry name" value="ANK"/>
    <property type="match status" value="7"/>
</dbReference>
<evidence type="ECO:0000256" key="3">
    <source>
        <dbReference type="PROSITE-ProRule" id="PRU00023"/>
    </source>
</evidence>
<dbReference type="GeneID" id="98145366"/>
<evidence type="ECO:0000313" key="6">
    <source>
        <dbReference type="Proteomes" id="UP001610432"/>
    </source>
</evidence>
<dbReference type="PANTHER" id="PTHR24198">
    <property type="entry name" value="ANKYRIN REPEAT AND PROTEIN KINASE DOMAIN-CONTAINING PROTEIN"/>
    <property type="match status" value="1"/>
</dbReference>
<dbReference type="PANTHER" id="PTHR24198:SF165">
    <property type="entry name" value="ANKYRIN REPEAT-CONTAINING PROTEIN-RELATED"/>
    <property type="match status" value="1"/>
</dbReference>
<name>A0ABR4LDR1_9EURO</name>
<evidence type="ECO:0000256" key="2">
    <source>
        <dbReference type="ARBA" id="ARBA00023043"/>
    </source>
</evidence>
<comment type="caution">
    <text evidence="5">The sequence shown here is derived from an EMBL/GenBank/DDBJ whole genome shotgun (WGS) entry which is preliminary data.</text>
</comment>
<reference evidence="5 6" key="1">
    <citation type="submission" date="2024-07" db="EMBL/GenBank/DDBJ databases">
        <title>Section-level genome sequencing and comparative genomics of Aspergillus sections Usti and Cavernicolus.</title>
        <authorList>
            <consortium name="Lawrence Berkeley National Laboratory"/>
            <person name="Nybo J.L."/>
            <person name="Vesth T.C."/>
            <person name="Theobald S."/>
            <person name="Frisvad J.C."/>
            <person name="Larsen T.O."/>
            <person name="Kjaerboelling I."/>
            <person name="Rothschild-Mancinelli K."/>
            <person name="Lyhne E.K."/>
            <person name="Kogle M.E."/>
            <person name="Barry K."/>
            <person name="Clum A."/>
            <person name="Na H."/>
            <person name="Ledsgaard L."/>
            <person name="Lin J."/>
            <person name="Lipzen A."/>
            <person name="Kuo A."/>
            <person name="Riley R."/>
            <person name="Mondo S."/>
            <person name="Labutti K."/>
            <person name="Haridas S."/>
            <person name="Pangalinan J."/>
            <person name="Salamov A.A."/>
            <person name="Simmons B.A."/>
            <person name="Magnuson J.K."/>
            <person name="Chen J."/>
            <person name="Drula E."/>
            <person name="Henrissat B."/>
            <person name="Wiebenga A."/>
            <person name="Lubbers R.J."/>
            <person name="Gomes A.C."/>
            <person name="Macurrencykelacurrency M.R."/>
            <person name="Stajich J."/>
            <person name="Grigoriev I.V."/>
            <person name="Mortensen U.H."/>
            <person name="De Vries R.P."/>
            <person name="Baker S.E."/>
            <person name="Andersen M.R."/>
        </authorList>
    </citation>
    <scope>NUCLEOTIDE SEQUENCE [LARGE SCALE GENOMIC DNA]</scope>
    <source>
        <strain evidence="5 6">CBS 449.75</strain>
    </source>
</reference>
<accession>A0ABR4LDR1</accession>
<protein>
    <submittedName>
        <fullName evidence="5">Ankyrin repeat-containing domain protein</fullName>
    </submittedName>
</protein>
<keyword evidence="1" id="KW-0677">Repeat</keyword>
<dbReference type="SUPFAM" id="SSF48403">
    <property type="entry name" value="Ankyrin repeat"/>
    <property type="match status" value="1"/>
</dbReference>
<feature type="region of interest" description="Disordered" evidence="4">
    <location>
        <begin position="179"/>
        <end position="202"/>
    </location>
</feature>
<evidence type="ECO:0000256" key="4">
    <source>
        <dbReference type="SAM" id="MobiDB-lite"/>
    </source>
</evidence>
<dbReference type="Pfam" id="PF12796">
    <property type="entry name" value="Ank_2"/>
    <property type="match status" value="2"/>
</dbReference>
<keyword evidence="6" id="KW-1185">Reference proteome</keyword>
<dbReference type="InterPro" id="IPR036770">
    <property type="entry name" value="Ankyrin_rpt-contain_sf"/>
</dbReference>
<keyword evidence="2 3" id="KW-0040">ANK repeat</keyword>
<organism evidence="5 6">
    <name type="scientific">Aspergillus lucknowensis</name>
    <dbReference type="NCBI Taxonomy" id="176173"/>
    <lineage>
        <taxon>Eukaryota</taxon>
        <taxon>Fungi</taxon>
        <taxon>Dikarya</taxon>
        <taxon>Ascomycota</taxon>
        <taxon>Pezizomycotina</taxon>
        <taxon>Eurotiomycetes</taxon>
        <taxon>Eurotiomycetidae</taxon>
        <taxon>Eurotiales</taxon>
        <taxon>Aspergillaceae</taxon>
        <taxon>Aspergillus</taxon>
        <taxon>Aspergillus subgen. Nidulantes</taxon>
    </lineage>
</organism>
<evidence type="ECO:0000313" key="5">
    <source>
        <dbReference type="EMBL" id="KAL2862669.1"/>
    </source>
</evidence>
<feature type="repeat" description="ANK" evidence="3">
    <location>
        <begin position="278"/>
        <end position="311"/>
    </location>
</feature>
<sequence>MLADWGPVQHRKRETPGSRVGRWFWLRLALMVTAYLGRASELKALLQLPGANLNPASAPEEAQEYLYLFPPLMSAGLGGYFNTVKVLMRAGVSLESRNGIRGGGTLPCGVMGSRYTSGGENILHFAALGGHVKLVRFVLREWGGAAQAVDGQGHTPLVWALVSGQTAVARELLEWRDGDPMERKKEMRKKEKKNKKQQGNTEILRPDEETQENTMEADALTLFRYALRSQKLDPVINAFPAILEQEEALIAAAEWGTPAQLRHLLSVQQTPMTYRGATGATVLHHAIYSGNREKVQIVLGQPGVDINIHAAPGTGHDEETPLHAACAQTAEIVKLLLAHPDVDLLSLDSNGRTPLMNAASWGRHDICNLLLLEQSDVAEIWRTDFTGRTILSIAAFAEDEKLLRRFLCLSPGMDVVNNAISVVDEYLAGPRRLPKKLQHLLLIRERQERVRNGTYRILVQYREGMGYSVDARG</sequence>
<feature type="compositionally biased region" description="Basic and acidic residues" evidence="4">
    <location>
        <begin position="179"/>
        <end position="189"/>
    </location>
</feature>
<dbReference type="RefSeq" id="XP_070881648.1">
    <property type="nucleotide sequence ID" value="XM_071030294.1"/>
</dbReference>
<gene>
    <name evidence="5" type="ORF">BJX67DRAFT_365775</name>
</gene>
<proteinExistence type="predicted"/>
<dbReference type="EMBL" id="JBFXLQ010000063">
    <property type="protein sequence ID" value="KAL2862669.1"/>
    <property type="molecule type" value="Genomic_DNA"/>
</dbReference>
<dbReference type="Pfam" id="PF13606">
    <property type="entry name" value="Ank_3"/>
    <property type="match status" value="1"/>
</dbReference>
<evidence type="ECO:0000256" key="1">
    <source>
        <dbReference type="ARBA" id="ARBA00022737"/>
    </source>
</evidence>
<dbReference type="Proteomes" id="UP001610432">
    <property type="component" value="Unassembled WGS sequence"/>
</dbReference>
<dbReference type="PROSITE" id="PS50088">
    <property type="entry name" value="ANK_REPEAT"/>
    <property type="match status" value="1"/>
</dbReference>
<dbReference type="Gene3D" id="1.25.40.20">
    <property type="entry name" value="Ankyrin repeat-containing domain"/>
    <property type="match status" value="2"/>
</dbReference>
<dbReference type="InterPro" id="IPR002110">
    <property type="entry name" value="Ankyrin_rpt"/>
</dbReference>